<dbReference type="PROSITE" id="PS51462">
    <property type="entry name" value="NUDIX"/>
    <property type="match status" value="1"/>
</dbReference>
<dbReference type="InterPro" id="IPR000086">
    <property type="entry name" value="NUDIX_hydrolase_dom"/>
</dbReference>
<evidence type="ECO:0000259" key="2">
    <source>
        <dbReference type="PROSITE" id="PS51462"/>
    </source>
</evidence>
<organism evidence="3 4">
    <name type="scientific">Hesseltinella vesiculosa</name>
    <dbReference type="NCBI Taxonomy" id="101127"/>
    <lineage>
        <taxon>Eukaryota</taxon>
        <taxon>Fungi</taxon>
        <taxon>Fungi incertae sedis</taxon>
        <taxon>Mucoromycota</taxon>
        <taxon>Mucoromycotina</taxon>
        <taxon>Mucoromycetes</taxon>
        <taxon>Mucorales</taxon>
        <taxon>Cunninghamellaceae</taxon>
        <taxon>Hesseltinella</taxon>
    </lineage>
</organism>
<evidence type="ECO:0000256" key="1">
    <source>
        <dbReference type="ARBA" id="ARBA00022801"/>
    </source>
</evidence>
<dbReference type="SUPFAM" id="SSF55811">
    <property type="entry name" value="Nudix"/>
    <property type="match status" value="1"/>
</dbReference>
<dbReference type="EMBL" id="MCGT01000022">
    <property type="protein sequence ID" value="ORX50876.1"/>
    <property type="molecule type" value="Genomic_DNA"/>
</dbReference>
<dbReference type="Pfam" id="PF00293">
    <property type="entry name" value="NUDIX"/>
    <property type="match status" value="1"/>
</dbReference>
<feature type="domain" description="Nudix hydrolase" evidence="2">
    <location>
        <begin position="30"/>
        <end position="180"/>
    </location>
</feature>
<protein>
    <recommendedName>
        <fullName evidence="2">Nudix hydrolase domain-containing protein</fullName>
    </recommendedName>
</protein>
<dbReference type="PANTHER" id="PTHR12992">
    <property type="entry name" value="NUDIX HYDROLASE"/>
    <property type="match status" value="1"/>
</dbReference>
<dbReference type="InterPro" id="IPR045121">
    <property type="entry name" value="CoAse"/>
</dbReference>
<dbReference type="PANTHER" id="PTHR12992:SF44">
    <property type="entry name" value="NUDIX HYDROLASE DOMAIN-CONTAINING PROTEIN"/>
    <property type="match status" value="1"/>
</dbReference>
<gene>
    <name evidence="3" type="ORF">DM01DRAFT_1091223</name>
</gene>
<name>A0A1X2GCV1_9FUNG</name>
<proteinExistence type="predicted"/>
<dbReference type="STRING" id="101127.A0A1X2GCV1"/>
<dbReference type="Proteomes" id="UP000242146">
    <property type="component" value="Unassembled WGS sequence"/>
</dbReference>
<accession>A0A1X2GCV1</accession>
<dbReference type="Gene3D" id="3.90.79.10">
    <property type="entry name" value="Nucleoside Triphosphate Pyrophosphohydrolase"/>
    <property type="match status" value="1"/>
</dbReference>
<sequence length="180" mass="20328">MISDRHILQRVNDHFDRHAYQHIASPPTQPRRAGVAAILRWHSSNPSKDLAGSAPVQSLDDFWQLPWVKNDEHGRLELLFMLRATRAGDRFSNHVAFPGGKNEPGETDKDTVVREVQEEIGLDLASKDFLLLGTLDDRELTSTYDRKLLMILVPFVYLQVVPETPEMTLEAGEVAAVDCK</sequence>
<keyword evidence="4" id="KW-1185">Reference proteome</keyword>
<dbReference type="AlphaFoldDB" id="A0A1X2GCV1"/>
<keyword evidence="1" id="KW-0378">Hydrolase</keyword>
<dbReference type="PROSITE" id="PS00893">
    <property type="entry name" value="NUDIX_BOX"/>
    <property type="match status" value="1"/>
</dbReference>
<evidence type="ECO:0000313" key="4">
    <source>
        <dbReference type="Proteomes" id="UP000242146"/>
    </source>
</evidence>
<evidence type="ECO:0000313" key="3">
    <source>
        <dbReference type="EMBL" id="ORX50876.1"/>
    </source>
</evidence>
<dbReference type="OrthoDB" id="77989at2759"/>
<dbReference type="InterPro" id="IPR015797">
    <property type="entry name" value="NUDIX_hydrolase-like_dom_sf"/>
</dbReference>
<reference evidence="3 4" key="1">
    <citation type="submission" date="2016-07" db="EMBL/GenBank/DDBJ databases">
        <title>Pervasive Adenine N6-methylation of Active Genes in Fungi.</title>
        <authorList>
            <consortium name="DOE Joint Genome Institute"/>
            <person name="Mondo S.J."/>
            <person name="Dannebaum R.O."/>
            <person name="Kuo R.C."/>
            <person name="Labutti K."/>
            <person name="Haridas S."/>
            <person name="Kuo A."/>
            <person name="Salamov A."/>
            <person name="Ahrendt S.R."/>
            <person name="Lipzen A."/>
            <person name="Sullivan W."/>
            <person name="Andreopoulos W.B."/>
            <person name="Clum A."/>
            <person name="Lindquist E."/>
            <person name="Daum C."/>
            <person name="Ramamoorthy G.K."/>
            <person name="Gryganskyi A."/>
            <person name="Culley D."/>
            <person name="Magnuson J.K."/>
            <person name="James T.Y."/>
            <person name="O'Malley M.A."/>
            <person name="Stajich J.E."/>
            <person name="Spatafora J.W."/>
            <person name="Visel A."/>
            <person name="Grigoriev I.V."/>
        </authorList>
    </citation>
    <scope>NUCLEOTIDE SEQUENCE [LARGE SCALE GENOMIC DNA]</scope>
    <source>
        <strain evidence="3 4">NRRL 3301</strain>
    </source>
</reference>
<dbReference type="InterPro" id="IPR020084">
    <property type="entry name" value="NUDIX_hydrolase_CS"/>
</dbReference>
<comment type="caution">
    <text evidence="3">The sequence shown here is derived from an EMBL/GenBank/DDBJ whole genome shotgun (WGS) entry which is preliminary data.</text>
</comment>
<dbReference type="GO" id="GO:0010945">
    <property type="term" value="F:coenzyme A diphosphatase activity"/>
    <property type="evidence" value="ECO:0007669"/>
    <property type="project" value="InterPro"/>
</dbReference>